<dbReference type="Gene3D" id="3.40.30.10">
    <property type="entry name" value="Glutaredoxin"/>
    <property type="match status" value="1"/>
</dbReference>
<dbReference type="InterPro" id="IPR033954">
    <property type="entry name" value="DiS-bond_Isoase_DsbC/G"/>
</dbReference>
<reference evidence="4 6" key="3">
    <citation type="submission" date="2019-05" db="EMBL/GenBank/DDBJ databases">
        <title>Arcobacter cibarius and Arcobacter thereius providing challenges in identification an antibiotic susceptibility and Quinolone resistance.</title>
        <authorList>
            <person name="Busch A."/>
            <person name="Hanel I."/>
            <person name="Hotzel H."/>
            <person name="Tomaso H."/>
        </authorList>
    </citation>
    <scope>NUCLEOTIDE SEQUENCE [LARGE SCALE GENOMIC DNA]</scope>
    <source>
        <strain evidence="4 6">17CS1191_2</strain>
    </source>
</reference>
<dbReference type="CDD" id="cd03020">
    <property type="entry name" value="DsbA_DsbC_DsbG"/>
    <property type="match status" value="1"/>
</dbReference>
<dbReference type="SUPFAM" id="SSF52833">
    <property type="entry name" value="Thioredoxin-like"/>
    <property type="match status" value="1"/>
</dbReference>
<dbReference type="PANTHER" id="PTHR35272:SF3">
    <property type="entry name" value="THIOL:DISULFIDE INTERCHANGE PROTEIN DSBC"/>
    <property type="match status" value="1"/>
</dbReference>
<comment type="caution">
    <text evidence="3">The sequence shown here is derived from an EMBL/GenBank/DDBJ whole genome shotgun (WGS) entry which is preliminary data.</text>
</comment>
<dbReference type="InterPro" id="IPR051470">
    <property type="entry name" value="Thiol:disulfide_interchange"/>
</dbReference>
<dbReference type="PANTHER" id="PTHR35272">
    <property type="entry name" value="THIOL:DISULFIDE INTERCHANGE PROTEIN DSBC-RELATED"/>
    <property type="match status" value="1"/>
</dbReference>
<dbReference type="Proteomes" id="UP000093281">
    <property type="component" value="Unassembled WGS sequence"/>
</dbReference>
<evidence type="ECO:0000313" key="4">
    <source>
        <dbReference type="EMBL" id="TLS71083.1"/>
    </source>
</evidence>
<gene>
    <name evidence="3" type="ORF">AAX29_02001</name>
    <name evidence="4" type="ORF">FE246_08965</name>
</gene>
<protein>
    <submittedName>
        <fullName evidence="3">Disulfide isomerase/thiol-disulfide oxidase</fullName>
    </submittedName>
    <submittedName>
        <fullName evidence="4">DsbC family protein</fullName>
    </submittedName>
</protein>
<evidence type="ECO:0000259" key="2">
    <source>
        <dbReference type="Pfam" id="PF13098"/>
    </source>
</evidence>
<dbReference type="PATRIC" id="fig|544718.43.peg.1579"/>
<dbReference type="RefSeq" id="WP_066184655.1">
    <property type="nucleotide sequence ID" value="NZ_LCUJ01000012.1"/>
</dbReference>
<dbReference type="InterPro" id="IPR036249">
    <property type="entry name" value="Thioredoxin-like_sf"/>
</dbReference>
<evidence type="ECO:0000313" key="3">
    <source>
        <dbReference type="EMBL" id="OCL96961.1"/>
    </source>
</evidence>
<dbReference type="Pfam" id="PF13098">
    <property type="entry name" value="Thioredoxin_2"/>
    <property type="match status" value="1"/>
</dbReference>
<evidence type="ECO:0000313" key="6">
    <source>
        <dbReference type="Proteomes" id="UP000308001"/>
    </source>
</evidence>
<sequence>MLKQIKLALLLSLFLAIFAQADFIKLKQNEISEFEKLELFKRANIKVEKGFDTGTFYLLSISVQGNKDEVFLTKDKKYIISGSVIESSSGKPLKAPVDLSALKGKEAFTYGNGKEELILFTDPECPYCKKFESYFPQLKDKVKIKVFFYPLDFHPKARDISKYILSRKTQKEKIDAFFEFDIGSDLSKVDNAKYSKTEEEKLNKVLNEQIDLGMKLGVQGTPSLYDKDGQNVIWIQLLDKYGIKLD</sequence>
<feature type="domain" description="Thioredoxin-like fold" evidence="2">
    <location>
        <begin position="111"/>
        <end position="230"/>
    </location>
</feature>
<keyword evidence="1" id="KW-0732">Signal</keyword>
<dbReference type="Proteomes" id="UP000308001">
    <property type="component" value="Unassembled WGS sequence"/>
</dbReference>
<dbReference type="OrthoDB" id="9800545at2"/>
<dbReference type="InterPro" id="IPR012336">
    <property type="entry name" value="Thioredoxin-like_fold"/>
</dbReference>
<accession>A0A1C0B3V5</accession>
<proteinExistence type="predicted"/>
<feature type="chain" id="PRO_5039851589" evidence="1">
    <location>
        <begin position="22"/>
        <end position="246"/>
    </location>
</feature>
<reference evidence="3" key="1">
    <citation type="submission" date="2015-05" db="EMBL/GenBank/DDBJ databases">
        <authorList>
            <person name="Wang D.B."/>
            <person name="Wang M."/>
        </authorList>
    </citation>
    <scope>NUCLEOTIDE SEQUENCE [LARGE SCALE GENOMIC DNA]</scope>
    <source>
        <strain evidence="3">DU22</strain>
    </source>
</reference>
<keyword evidence="3" id="KW-0413">Isomerase</keyword>
<dbReference type="STRING" id="544718.AAX25_01614"/>
<evidence type="ECO:0000313" key="5">
    <source>
        <dbReference type="Proteomes" id="UP000093281"/>
    </source>
</evidence>
<dbReference type="EMBL" id="LCUJ01000012">
    <property type="protein sequence ID" value="OCL96961.1"/>
    <property type="molecule type" value="Genomic_DNA"/>
</dbReference>
<feature type="signal peptide" evidence="1">
    <location>
        <begin position="1"/>
        <end position="21"/>
    </location>
</feature>
<dbReference type="EMBL" id="VBUF01000005">
    <property type="protein sequence ID" value="TLS71083.1"/>
    <property type="molecule type" value="Genomic_DNA"/>
</dbReference>
<dbReference type="GO" id="GO:0016853">
    <property type="term" value="F:isomerase activity"/>
    <property type="evidence" value="ECO:0007669"/>
    <property type="project" value="UniProtKB-KW"/>
</dbReference>
<evidence type="ECO:0000256" key="1">
    <source>
        <dbReference type="SAM" id="SignalP"/>
    </source>
</evidence>
<dbReference type="AlphaFoldDB" id="A0A1C0B3V5"/>
<name>A0A1C0B3V5_9BACT</name>
<reference evidence="5" key="2">
    <citation type="submission" date="2015-05" db="EMBL/GenBank/DDBJ databases">
        <authorList>
            <person name="Rovetto F."/>
            <person name="Cocolin L."/>
            <person name="Illeghems K."/>
            <person name="Van Nieuwerburgh F."/>
            <person name="Houf K."/>
        </authorList>
    </citation>
    <scope>NUCLEOTIDE SEQUENCE [LARGE SCALE GENOMIC DNA]</scope>
    <source>
        <strain evidence="5">DU22</strain>
    </source>
</reference>
<organism evidence="3 5">
    <name type="scientific">Aliarcobacter thereius</name>
    <dbReference type="NCBI Taxonomy" id="544718"/>
    <lineage>
        <taxon>Bacteria</taxon>
        <taxon>Pseudomonadati</taxon>
        <taxon>Campylobacterota</taxon>
        <taxon>Epsilonproteobacteria</taxon>
        <taxon>Campylobacterales</taxon>
        <taxon>Arcobacteraceae</taxon>
        <taxon>Aliarcobacter</taxon>
    </lineage>
</organism>